<evidence type="ECO:0000259" key="10">
    <source>
        <dbReference type="PROSITE" id="PS51975"/>
    </source>
</evidence>
<dbReference type="GO" id="GO:0003723">
    <property type="term" value="F:RNA binding"/>
    <property type="evidence" value="ECO:0007669"/>
    <property type="project" value="InterPro"/>
</dbReference>
<evidence type="ECO:0000256" key="1">
    <source>
        <dbReference type="ARBA" id="ARBA00000077"/>
    </source>
</evidence>
<dbReference type="InterPro" id="IPR023160">
    <property type="entry name" value="RNase_HII_hlx-loop-hlx_cap_dom"/>
</dbReference>
<keyword evidence="8" id="KW-0255">Endonuclease</keyword>
<dbReference type="Pfam" id="PF01351">
    <property type="entry name" value="RNase_HII"/>
    <property type="match status" value="1"/>
</dbReference>
<evidence type="ECO:0000256" key="3">
    <source>
        <dbReference type="ARBA" id="ARBA00004496"/>
    </source>
</evidence>
<comment type="function">
    <text evidence="2">Endonuclease that specifically degrades the RNA of RNA-DNA hybrids.</text>
</comment>
<dbReference type="GO" id="GO:0004523">
    <property type="term" value="F:RNA-DNA hybrid ribonuclease activity"/>
    <property type="evidence" value="ECO:0007669"/>
    <property type="project" value="UniProtKB-EC"/>
</dbReference>
<evidence type="ECO:0000256" key="7">
    <source>
        <dbReference type="ARBA" id="ARBA00022723"/>
    </source>
</evidence>
<dbReference type="EMBL" id="BARS01013214">
    <property type="protein sequence ID" value="GAF94589.1"/>
    <property type="molecule type" value="Genomic_DNA"/>
</dbReference>
<evidence type="ECO:0000256" key="2">
    <source>
        <dbReference type="ARBA" id="ARBA00004065"/>
    </source>
</evidence>
<dbReference type="AlphaFoldDB" id="X0TMX3"/>
<dbReference type="GO" id="GO:0006298">
    <property type="term" value="P:mismatch repair"/>
    <property type="evidence" value="ECO:0007669"/>
    <property type="project" value="TreeGrafter"/>
</dbReference>
<organism evidence="11">
    <name type="scientific">marine sediment metagenome</name>
    <dbReference type="NCBI Taxonomy" id="412755"/>
    <lineage>
        <taxon>unclassified sequences</taxon>
        <taxon>metagenomes</taxon>
        <taxon>ecological metagenomes</taxon>
    </lineage>
</organism>
<accession>X0TMX3</accession>
<feature type="non-terminal residue" evidence="11">
    <location>
        <position position="1"/>
    </location>
</feature>
<dbReference type="GO" id="GO:0032299">
    <property type="term" value="C:ribonuclease H2 complex"/>
    <property type="evidence" value="ECO:0007669"/>
    <property type="project" value="TreeGrafter"/>
</dbReference>
<keyword evidence="7" id="KW-0479">Metal-binding</keyword>
<dbReference type="Gene3D" id="3.30.420.10">
    <property type="entry name" value="Ribonuclease H-like superfamily/Ribonuclease H"/>
    <property type="match status" value="1"/>
</dbReference>
<dbReference type="InterPro" id="IPR024567">
    <property type="entry name" value="RNase_HII/HIII_dom"/>
</dbReference>
<dbReference type="EC" id="3.1.26.4" evidence="4"/>
<evidence type="ECO:0000256" key="4">
    <source>
        <dbReference type="ARBA" id="ARBA00012180"/>
    </source>
</evidence>
<dbReference type="PANTHER" id="PTHR10954:SF23">
    <property type="entry name" value="RIBONUCLEASE"/>
    <property type="match status" value="1"/>
</dbReference>
<protein>
    <recommendedName>
        <fullName evidence="4">ribonuclease H</fullName>
        <ecNumber evidence="4">3.1.26.4</ecNumber>
    </recommendedName>
</protein>
<sequence length="147" mass="16557">EIDRAVKGNGGLNLNWLEARKTAELINELKPDKAIIDSPSPNLKAYASYVRDYIHNKEVELICAHKADVKYPIVAAASIIAKSTREEEVMKIEKIVGQSIGSGYPSNKICMAFLEANWDRYPGIFRKSWASYTRIIKKIGQKKLGEF</sequence>
<dbReference type="GO" id="GO:0043137">
    <property type="term" value="P:DNA replication, removal of RNA primer"/>
    <property type="evidence" value="ECO:0007669"/>
    <property type="project" value="TreeGrafter"/>
</dbReference>
<comment type="subcellular location">
    <subcellularLocation>
        <location evidence="3">Cytoplasm</location>
    </subcellularLocation>
</comment>
<dbReference type="GO" id="GO:0046872">
    <property type="term" value="F:metal ion binding"/>
    <property type="evidence" value="ECO:0007669"/>
    <property type="project" value="UniProtKB-KW"/>
</dbReference>
<dbReference type="InterPro" id="IPR001352">
    <property type="entry name" value="RNase_HII/HIII"/>
</dbReference>
<comment type="caution">
    <text evidence="11">The sequence shown here is derived from an EMBL/GenBank/DDBJ whole genome shotgun (WGS) entry which is preliminary data.</text>
</comment>
<keyword evidence="5" id="KW-0963">Cytoplasm</keyword>
<evidence type="ECO:0000256" key="8">
    <source>
        <dbReference type="ARBA" id="ARBA00022759"/>
    </source>
</evidence>
<evidence type="ECO:0000256" key="9">
    <source>
        <dbReference type="ARBA" id="ARBA00022801"/>
    </source>
</evidence>
<name>X0TMX3_9ZZZZ</name>
<dbReference type="SUPFAM" id="SSF53098">
    <property type="entry name" value="Ribonuclease H-like"/>
    <property type="match status" value="1"/>
</dbReference>
<dbReference type="PROSITE" id="PS51975">
    <property type="entry name" value="RNASE_H_2"/>
    <property type="match status" value="1"/>
</dbReference>
<dbReference type="Gene3D" id="1.10.10.460">
    <property type="entry name" value="Ribonuclease hii. Domain 2"/>
    <property type="match status" value="1"/>
</dbReference>
<proteinExistence type="predicted"/>
<dbReference type="PANTHER" id="PTHR10954">
    <property type="entry name" value="RIBONUCLEASE H2 SUBUNIT A"/>
    <property type="match status" value="1"/>
</dbReference>
<keyword evidence="6" id="KW-0540">Nuclease</keyword>
<dbReference type="InterPro" id="IPR012337">
    <property type="entry name" value="RNaseH-like_sf"/>
</dbReference>
<gene>
    <name evidence="11" type="ORF">S01H1_23092</name>
</gene>
<evidence type="ECO:0000256" key="5">
    <source>
        <dbReference type="ARBA" id="ARBA00022490"/>
    </source>
</evidence>
<evidence type="ECO:0000313" key="11">
    <source>
        <dbReference type="EMBL" id="GAF94589.1"/>
    </source>
</evidence>
<comment type="catalytic activity">
    <reaction evidence="1">
        <text>Endonucleolytic cleavage to 5'-phosphomonoester.</text>
        <dbReference type="EC" id="3.1.26.4"/>
    </reaction>
</comment>
<evidence type="ECO:0000256" key="6">
    <source>
        <dbReference type="ARBA" id="ARBA00022722"/>
    </source>
</evidence>
<keyword evidence="9" id="KW-0378">Hydrolase</keyword>
<dbReference type="InterPro" id="IPR036397">
    <property type="entry name" value="RNaseH_sf"/>
</dbReference>
<reference evidence="11" key="1">
    <citation type="journal article" date="2014" name="Front. Microbiol.">
        <title>High frequency of phylogenetically diverse reductive dehalogenase-homologous genes in deep subseafloor sedimentary metagenomes.</title>
        <authorList>
            <person name="Kawai M."/>
            <person name="Futagami T."/>
            <person name="Toyoda A."/>
            <person name="Takaki Y."/>
            <person name="Nishi S."/>
            <person name="Hori S."/>
            <person name="Arai W."/>
            <person name="Tsubouchi T."/>
            <person name="Morono Y."/>
            <person name="Uchiyama I."/>
            <person name="Ito T."/>
            <person name="Fujiyama A."/>
            <person name="Inagaki F."/>
            <person name="Takami H."/>
        </authorList>
    </citation>
    <scope>NUCLEOTIDE SEQUENCE</scope>
    <source>
        <strain evidence="11">Expedition CK06-06</strain>
    </source>
</reference>
<dbReference type="GO" id="GO:0005737">
    <property type="term" value="C:cytoplasm"/>
    <property type="evidence" value="ECO:0007669"/>
    <property type="project" value="UniProtKB-SubCell"/>
</dbReference>
<feature type="domain" description="RNase H type-2" evidence="10">
    <location>
        <begin position="1"/>
        <end position="141"/>
    </location>
</feature>